<keyword evidence="1" id="KW-0812">Transmembrane</keyword>
<reference evidence="2" key="1">
    <citation type="submission" date="2013-12" db="EMBL/GenBank/DDBJ databases">
        <title>A Varibaculum cambriense genome reconstructed from a premature infant gut community with otherwise low bacterial novelty that shifts toward anaerobic metabolism during the third week of life.</title>
        <authorList>
            <person name="Brown C.T."/>
            <person name="Sharon I."/>
            <person name="Thomas B.C."/>
            <person name="Castelle C.J."/>
            <person name="Morowitz M.J."/>
            <person name="Banfield J.F."/>
        </authorList>
    </citation>
    <scope>NUCLEOTIDE SEQUENCE</scope>
</reference>
<dbReference type="EMBL" id="AZMM01018871">
    <property type="protein sequence ID" value="ETJ16214.1"/>
    <property type="molecule type" value="Genomic_DNA"/>
</dbReference>
<proteinExistence type="predicted"/>
<evidence type="ECO:0000256" key="1">
    <source>
        <dbReference type="SAM" id="Phobius"/>
    </source>
</evidence>
<dbReference type="AlphaFoldDB" id="W1WIH0"/>
<feature type="transmembrane region" description="Helical" evidence="1">
    <location>
        <begin position="75"/>
        <end position="95"/>
    </location>
</feature>
<keyword evidence="1" id="KW-1133">Transmembrane helix</keyword>
<organism evidence="2">
    <name type="scientific">human gut metagenome</name>
    <dbReference type="NCBI Taxonomy" id="408170"/>
    <lineage>
        <taxon>unclassified sequences</taxon>
        <taxon>metagenomes</taxon>
        <taxon>organismal metagenomes</taxon>
    </lineage>
</organism>
<evidence type="ECO:0000313" key="2">
    <source>
        <dbReference type="EMBL" id="ETJ16214.1"/>
    </source>
</evidence>
<keyword evidence="1" id="KW-0472">Membrane</keyword>
<protein>
    <submittedName>
        <fullName evidence="2">Uncharacterized protein</fullName>
    </submittedName>
</protein>
<feature type="transmembrane region" description="Helical" evidence="1">
    <location>
        <begin position="48"/>
        <end position="69"/>
    </location>
</feature>
<accession>W1WIH0</accession>
<comment type="caution">
    <text evidence="2">The sequence shown here is derived from an EMBL/GenBank/DDBJ whole genome shotgun (WGS) entry which is preliminary data.</text>
</comment>
<feature type="transmembrane region" description="Helical" evidence="1">
    <location>
        <begin position="139"/>
        <end position="156"/>
    </location>
</feature>
<gene>
    <name evidence="2" type="ORF">Q604_UNBc4C00090G0001</name>
</gene>
<sequence>MKFFDENYSQERPARSKCLRKKYNLKQSDLGNAGQVSQVEKGGIWKDLYLLFFVSFMSYATGIVSSHFMNHTAQLFYGLIVIVSTVANWFLHKVIDKPNIDQKELLEATAQYRKLLIPDLIIKGVGLILSLILYPPIMMYSVLIAAFYIITLKTLSEKRVNN</sequence>
<name>W1WIH0_9ZZZZ</name>